<protein>
    <recommendedName>
        <fullName evidence="3">Cache domain-containing protein</fullName>
    </recommendedName>
</protein>
<dbReference type="CDD" id="cd18773">
    <property type="entry name" value="PDC1_HK_sensor"/>
    <property type="match status" value="1"/>
</dbReference>
<evidence type="ECO:0008006" key="3">
    <source>
        <dbReference type="Google" id="ProtNLM"/>
    </source>
</evidence>
<organism evidence="1 2">
    <name type="scientific">Sporomusa silvacetica DSM 10669</name>
    <dbReference type="NCBI Taxonomy" id="1123289"/>
    <lineage>
        <taxon>Bacteria</taxon>
        <taxon>Bacillati</taxon>
        <taxon>Bacillota</taxon>
        <taxon>Negativicutes</taxon>
        <taxon>Selenomonadales</taxon>
        <taxon>Sporomusaceae</taxon>
        <taxon>Sporomusa</taxon>
    </lineage>
</organism>
<keyword evidence="2" id="KW-1185">Reference proteome</keyword>
<dbReference type="RefSeq" id="WP_094607783.1">
    <property type="nucleotide sequence ID" value="NZ_CP155573.1"/>
</dbReference>
<accession>A0ABZ3IH43</accession>
<evidence type="ECO:0000313" key="2">
    <source>
        <dbReference type="Proteomes" id="UP000216752"/>
    </source>
</evidence>
<gene>
    <name evidence="1" type="ORF">SPSIL_008460</name>
</gene>
<sequence length="95" mass="10393">MYNHNAIVNDLLLRQPELEAAWTNLPNGQFVVSLPPAGIANAQTREWFKQAMQGQFYVSEVYVSAISHQPCLTVSLPILDGTGNVIGVLGADLRL</sequence>
<dbReference type="SUPFAM" id="SSF103190">
    <property type="entry name" value="Sensory domain-like"/>
    <property type="match status" value="1"/>
</dbReference>
<dbReference type="InterPro" id="IPR029151">
    <property type="entry name" value="Sensor-like_sf"/>
</dbReference>
<dbReference type="Proteomes" id="UP000216752">
    <property type="component" value="Chromosome"/>
</dbReference>
<name>A0ABZ3IH43_9FIRM</name>
<dbReference type="Gene3D" id="3.30.450.20">
    <property type="entry name" value="PAS domain"/>
    <property type="match status" value="1"/>
</dbReference>
<reference evidence="1" key="1">
    <citation type="submission" date="2024-05" db="EMBL/GenBank/DDBJ databases">
        <title>Isolation and characterization of Sporomusa carbonis sp. nov., a carboxydotrophic hydrogenogen in the genus of Sporomusa isolated from a charcoal burning pile.</title>
        <authorList>
            <person name="Boeer T."/>
            <person name="Rosenbaum F."/>
            <person name="Eysell L."/>
            <person name="Mueller V."/>
            <person name="Daniel R."/>
            <person name="Poehlein A."/>
        </authorList>
    </citation>
    <scope>NUCLEOTIDE SEQUENCE [LARGE SCALE GENOMIC DNA]</scope>
    <source>
        <strain evidence="1">DSM 10669</strain>
    </source>
</reference>
<dbReference type="Pfam" id="PF22673">
    <property type="entry name" value="MCP-like_PDC_1"/>
    <property type="match status" value="1"/>
</dbReference>
<evidence type="ECO:0000313" key="1">
    <source>
        <dbReference type="EMBL" id="XFO64739.1"/>
    </source>
</evidence>
<dbReference type="EMBL" id="CP155573">
    <property type="protein sequence ID" value="XFO64739.1"/>
    <property type="molecule type" value="Genomic_DNA"/>
</dbReference>
<proteinExistence type="predicted"/>